<feature type="binding site" evidence="3">
    <location>
        <position position="287"/>
    </location>
    <ligand>
        <name>CTP</name>
        <dbReference type="ChEBI" id="CHEBI:37563"/>
    </ligand>
</feature>
<dbReference type="Gene3D" id="3.40.50.10300">
    <property type="entry name" value="CoaB-like"/>
    <property type="match status" value="1"/>
</dbReference>
<dbReference type="InterPro" id="IPR036551">
    <property type="entry name" value="Flavin_trans-like"/>
</dbReference>
<comment type="caution">
    <text evidence="7">The sequence shown here is derived from an EMBL/GenBank/DDBJ whole genome shotgun (WGS) entry which is preliminary data.</text>
</comment>
<evidence type="ECO:0000259" key="6">
    <source>
        <dbReference type="Pfam" id="PF04127"/>
    </source>
</evidence>
<dbReference type="InterPro" id="IPR035929">
    <property type="entry name" value="CoaB-like_sf"/>
</dbReference>
<keyword evidence="8" id="KW-1185">Reference proteome</keyword>
<keyword evidence="2 3" id="KW-0456">Lyase</keyword>
<dbReference type="GO" id="GO:0004633">
    <property type="term" value="F:phosphopantothenoylcysteine decarboxylase activity"/>
    <property type="evidence" value="ECO:0007669"/>
    <property type="project" value="UniProtKB-UniRule"/>
</dbReference>
<evidence type="ECO:0000256" key="3">
    <source>
        <dbReference type="HAMAP-Rule" id="MF_02225"/>
    </source>
</evidence>
<dbReference type="GO" id="GO:0071513">
    <property type="term" value="C:phosphopantothenoylcysteine decarboxylase complex"/>
    <property type="evidence" value="ECO:0007669"/>
    <property type="project" value="TreeGrafter"/>
</dbReference>
<proteinExistence type="inferred from homology"/>
<feature type="region of interest" description="Phosphopantothenate--cysteine ligase" evidence="3">
    <location>
        <begin position="199"/>
        <end position="414"/>
    </location>
</feature>
<comment type="catalytic activity">
    <reaction evidence="3 4">
        <text>N-[(R)-4-phosphopantothenoyl]-L-cysteine + H(+) = (R)-4'-phosphopantetheine + CO2</text>
        <dbReference type="Rhea" id="RHEA:16793"/>
        <dbReference type="ChEBI" id="CHEBI:15378"/>
        <dbReference type="ChEBI" id="CHEBI:16526"/>
        <dbReference type="ChEBI" id="CHEBI:59458"/>
        <dbReference type="ChEBI" id="CHEBI:61723"/>
        <dbReference type="EC" id="4.1.1.36"/>
    </reaction>
</comment>
<comment type="pathway">
    <text evidence="3 4">Cofactor biosynthesis; coenzyme A biosynthesis; CoA from (R)-pantothenate: step 2/5.</text>
</comment>
<dbReference type="GO" id="GO:0004632">
    <property type="term" value="F:phosphopantothenate--cysteine ligase activity"/>
    <property type="evidence" value="ECO:0007669"/>
    <property type="project" value="UniProtKB-UniRule"/>
</dbReference>
<dbReference type="OrthoDB" id="9802554at2"/>
<dbReference type="Proteomes" id="UP000286976">
    <property type="component" value="Unassembled WGS sequence"/>
</dbReference>
<evidence type="ECO:0000256" key="4">
    <source>
        <dbReference type="RuleBase" id="RU364078"/>
    </source>
</evidence>
<organism evidence="7 8">
    <name type="scientific">Aliidiomarina taiwanensis</name>
    <dbReference type="NCBI Taxonomy" id="946228"/>
    <lineage>
        <taxon>Bacteria</taxon>
        <taxon>Pseudomonadati</taxon>
        <taxon>Pseudomonadota</taxon>
        <taxon>Gammaproteobacteria</taxon>
        <taxon>Alteromonadales</taxon>
        <taxon>Idiomarinaceae</taxon>
        <taxon>Aliidiomarina</taxon>
    </lineage>
</organism>
<dbReference type="GO" id="GO:0015937">
    <property type="term" value="P:coenzyme A biosynthetic process"/>
    <property type="evidence" value="ECO:0007669"/>
    <property type="project" value="UniProtKB-UniRule"/>
</dbReference>
<keyword evidence="1 3" id="KW-0210">Decarboxylase</keyword>
<feature type="binding site" evidence="3">
    <location>
        <position position="333"/>
    </location>
    <ligand>
        <name>CTP</name>
        <dbReference type="ChEBI" id="CHEBI:37563"/>
    </ligand>
</feature>
<dbReference type="RefSeq" id="WP_126756911.1">
    <property type="nucleotide sequence ID" value="NZ_PIPQ01000002.1"/>
</dbReference>
<dbReference type="EMBL" id="PIPQ01000002">
    <property type="protein sequence ID" value="RUO42701.1"/>
    <property type="molecule type" value="Genomic_DNA"/>
</dbReference>
<dbReference type="UniPathway" id="UPA00241">
    <property type="reaction ID" value="UER00353"/>
</dbReference>
<keyword evidence="3" id="KW-0511">Multifunctional enzyme</keyword>
<dbReference type="InterPro" id="IPR005252">
    <property type="entry name" value="CoaBC"/>
</dbReference>
<dbReference type="InterPro" id="IPR003382">
    <property type="entry name" value="Flavoprotein"/>
</dbReference>
<dbReference type="SUPFAM" id="SSF52507">
    <property type="entry name" value="Homo-oligomeric flavin-containing Cys decarboxylases, HFCD"/>
    <property type="match status" value="1"/>
</dbReference>
<dbReference type="EC" id="6.3.2.5" evidence="3"/>
<feature type="binding site" evidence="3">
    <location>
        <begin position="315"/>
        <end position="318"/>
    </location>
    <ligand>
        <name>CTP</name>
        <dbReference type="ChEBI" id="CHEBI:37563"/>
    </ligand>
</feature>
<keyword evidence="3 4" id="KW-0436">Ligase</keyword>
<keyword evidence="3 4" id="KW-0288">FMN</keyword>
<dbReference type="InterPro" id="IPR007085">
    <property type="entry name" value="DNA/pantothenate-metab_flavo_C"/>
</dbReference>
<feature type="binding site" evidence="3">
    <location>
        <begin position="281"/>
        <end position="283"/>
    </location>
    <ligand>
        <name>CTP</name>
        <dbReference type="ChEBI" id="CHEBI:37563"/>
    </ligand>
</feature>
<dbReference type="EC" id="4.1.1.36" evidence="3"/>
<dbReference type="GO" id="GO:0015941">
    <property type="term" value="P:pantothenate catabolic process"/>
    <property type="evidence" value="ECO:0007669"/>
    <property type="project" value="InterPro"/>
</dbReference>
<dbReference type="NCBIfam" id="TIGR00521">
    <property type="entry name" value="coaBC_dfp"/>
    <property type="match status" value="1"/>
</dbReference>
<comment type="similarity">
    <text evidence="3 4">In the C-terminal section; belongs to the PPC synthetase family.</text>
</comment>
<feature type="active site" description="Proton donor" evidence="3">
    <location>
        <position position="159"/>
    </location>
</feature>
<evidence type="ECO:0000256" key="2">
    <source>
        <dbReference type="ARBA" id="ARBA00023239"/>
    </source>
</evidence>
<evidence type="ECO:0000256" key="1">
    <source>
        <dbReference type="ARBA" id="ARBA00022793"/>
    </source>
</evidence>
<dbReference type="SUPFAM" id="SSF102645">
    <property type="entry name" value="CoaB-like"/>
    <property type="match status" value="1"/>
</dbReference>
<keyword evidence="3" id="KW-0460">Magnesium</keyword>
<dbReference type="GO" id="GO:0010181">
    <property type="term" value="F:FMN binding"/>
    <property type="evidence" value="ECO:0007669"/>
    <property type="project" value="UniProtKB-UniRule"/>
</dbReference>
<name>A0A432X762_9GAMM</name>
<reference evidence="7 8" key="1">
    <citation type="journal article" date="2011" name="Front. Microbiol.">
        <title>Genomic signatures of strain selection and enhancement in Bacillus atrophaeus var. globigii, a historical biowarfare simulant.</title>
        <authorList>
            <person name="Gibbons H.S."/>
            <person name="Broomall S.M."/>
            <person name="McNew L.A."/>
            <person name="Daligault H."/>
            <person name="Chapman C."/>
            <person name="Bruce D."/>
            <person name="Karavis M."/>
            <person name="Krepps M."/>
            <person name="McGregor P.A."/>
            <person name="Hong C."/>
            <person name="Park K.H."/>
            <person name="Akmal A."/>
            <person name="Feldman A."/>
            <person name="Lin J.S."/>
            <person name="Chang W.E."/>
            <person name="Higgs B.W."/>
            <person name="Demirev P."/>
            <person name="Lindquist J."/>
            <person name="Liem A."/>
            <person name="Fochler E."/>
            <person name="Read T.D."/>
            <person name="Tapia R."/>
            <person name="Johnson S."/>
            <person name="Bishop-Lilly K.A."/>
            <person name="Detter C."/>
            <person name="Han C."/>
            <person name="Sozhamannan S."/>
            <person name="Rosenzweig C.N."/>
            <person name="Skowronski E.W."/>
        </authorList>
    </citation>
    <scope>NUCLEOTIDE SEQUENCE [LARGE SCALE GENOMIC DNA]</scope>
    <source>
        <strain evidence="7 8">AIT1</strain>
    </source>
</reference>
<evidence type="ECO:0000313" key="8">
    <source>
        <dbReference type="Proteomes" id="UP000286976"/>
    </source>
</evidence>
<dbReference type="PANTHER" id="PTHR14359:SF6">
    <property type="entry name" value="PHOSPHOPANTOTHENOYLCYSTEINE DECARBOXYLASE"/>
    <property type="match status" value="1"/>
</dbReference>
<comment type="pathway">
    <text evidence="3 4">Cofactor biosynthesis; coenzyme A biosynthesis; CoA from (R)-pantothenate: step 3/5.</text>
</comment>
<dbReference type="Pfam" id="PF04127">
    <property type="entry name" value="DFP"/>
    <property type="match status" value="1"/>
</dbReference>
<comment type="function">
    <text evidence="3">Catalyzes two sequential steps in the biosynthesis of coenzyme A. In the first step cysteine is conjugated to 4'-phosphopantothenate to form 4-phosphopantothenoylcysteine. In the second step the latter compound is decarboxylated to form 4'-phosphopantotheine.</text>
</comment>
<comment type="similarity">
    <text evidence="3 4">In the N-terminal section; belongs to the HFCD (homo-oligomeric flavin containing Cys decarboxylase) superfamily.</text>
</comment>
<keyword evidence="3" id="KW-0479">Metal-binding</keyword>
<feature type="binding site" evidence="3">
    <location>
        <position position="347"/>
    </location>
    <ligand>
        <name>CTP</name>
        <dbReference type="ChEBI" id="CHEBI:37563"/>
    </ligand>
</feature>
<sequence length="414" mass="44082">MSGLKNRKLLLIVTGGIAAYKTPELVRRLVERQVQVRVVMTKGAQAFITPLTLQAVSGNPVHDDLLDPAAEAAMGHIELARWADLIVVAPATASAMARLAHGFADDLFSTLCLATDAPIAVVPAMNRLMWAAPAVQRNVDLLKADGKLIWGPGEGSQACGEVGAGRMLEPHEILQQVTSFFDKTVAISAESKTLQGEHVVITAGPTREPLDPVRYLSNHSSGKMGFALAEAAAKAGAQVTLIAGPVHLATPAGVHRVDVESALDMQQAVAASLPDCTLFIGCAAVADFRAEQVGAEKIKKTADSDTMALTLTKNPDILAWVAEQPKAPFTVGFAAETQKVAEYAQAKLKRKGIRMIVANDVSNSALGFNSDDNAAEVFWYAATGEVTSRCFQQRSKTQLATDLIELISEQKHEQ</sequence>
<comment type="cofactor">
    <cofactor evidence="3">
        <name>FMN</name>
        <dbReference type="ChEBI" id="CHEBI:58210"/>
    </cofactor>
    <text evidence="3">Binds 1 FMN per subunit.</text>
</comment>
<feature type="region of interest" description="Phosphopantothenoylcysteine decarboxylase" evidence="3">
    <location>
        <begin position="1"/>
        <end position="198"/>
    </location>
</feature>
<protein>
    <recommendedName>
        <fullName evidence="3">Coenzyme A biosynthesis bifunctional protein CoaBC</fullName>
    </recommendedName>
    <alternativeName>
        <fullName evidence="3">DNA/pantothenate metabolism flavoprotein</fullName>
    </alternativeName>
    <alternativeName>
        <fullName evidence="3">Phosphopantothenoylcysteine synthetase/decarboxylase</fullName>
        <shortName evidence="3">PPCS-PPCDC</shortName>
    </alternativeName>
    <domain>
        <recommendedName>
            <fullName evidence="3">Phosphopantothenoylcysteine decarboxylase</fullName>
            <shortName evidence="3">PPC decarboxylase</shortName>
            <shortName evidence="3">PPC-DC</shortName>
            <ecNumber evidence="3">4.1.1.36</ecNumber>
        </recommendedName>
        <alternativeName>
            <fullName evidence="3">CoaC</fullName>
        </alternativeName>
    </domain>
    <domain>
        <recommendedName>
            <fullName evidence="3">Phosphopantothenate--cysteine ligase</fullName>
            <ecNumber evidence="3">6.3.2.5</ecNumber>
        </recommendedName>
        <alternativeName>
            <fullName evidence="3">CoaB</fullName>
        </alternativeName>
        <alternativeName>
            <fullName evidence="3">Phosphopantothenoylcysteine synthetase</fullName>
            <shortName evidence="3">PPC synthetase</shortName>
            <shortName evidence="3">PPC-S</shortName>
        </alternativeName>
    </domain>
</protein>
<dbReference type="HAMAP" id="MF_02225">
    <property type="entry name" value="CoaBC"/>
    <property type="match status" value="1"/>
</dbReference>
<feature type="domain" description="DNA/pantothenate metabolism flavoprotein C-terminal" evidence="6">
    <location>
        <begin position="194"/>
        <end position="408"/>
    </location>
</feature>
<evidence type="ECO:0000313" key="7">
    <source>
        <dbReference type="EMBL" id="RUO42701.1"/>
    </source>
</evidence>
<dbReference type="Gene3D" id="3.40.50.1950">
    <property type="entry name" value="Flavin prenyltransferase-like"/>
    <property type="match status" value="1"/>
</dbReference>
<comment type="function">
    <text evidence="4">Catalyzes two steps in the biosynthesis of coenzyme A. In the first step cysteine is conjugated to 4'-phosphopantothenate to form 4-phosphopantothenoylcysteine, in the latter compound is decarboxylated to form 4'-phosphopantotheine.</text>
</comment>
<dbReference type="PANTHER" id="PTHR14359">
    <property type="entry name" value="HOMO-OLIGOMERIC FLAVIN CONTAINING CYS DECARBOXYLASE FAMILY"/>
    <property type="match status" value="1"/>
</dbReference>
<evidence type="ECO:0000259" key="5">
    <source>
        <dbReference type="Pfam" id="PF02441"/>
    </source>
</evidence>
<feature type="binding site" evidence="3">
    <location>
        <position position="297"/>
    </location>
    <ligand>
        <name>CTP</name>
        <dbReference type="ChEBI" id="CHEBI:37563"/>
    </ligand>
</feature>
<gene>
    <name evidence="3 7" type="primary">coaBC</name>
    <name evidence="7" type="ORF">CWE15_04615</name>
</gene>
<feature type="domain" description="Flavoprotein" evidence="5">
    <location>
        <begin position="8"/>
        <end position="179"/>
    </location>
</feature>
<comment type="catalytic activity">
    <reaction evidence="3 4">
        <text>(R)-4'-phosphopantothenate + L-cysteine + CTP = N-[(R)-4-phosphopantothenoyl]-L-cysteine + CMP + diphosphate + H(+)</text>
        <dbReference type="Rhea" id="RHEA:19397"/>
        <dbReference type="ChEBI" id="CHEBI:10986"/>
        <dbReference type="ChEBI" id="CHEBI:15378"/>
        <dbReference type="ChEBI" id="CHEBI:33019"/>
        <dbReference type="ChEBI" id="CHEBI:35235"/>
        <dbReference type="ChEBI" id="CHEBI:37563"/>
        <dbReference type="ChEBI" id="CHEBI:59458"/>
        <dbReference type="ChEBI" id="CHEBI:60377"/>
        <dbReference type="EC" id="6.3.2.5"/>
    </reaction>
</comment>
<dbReference type="GO" id="GO:0046872">
    <property type="term" value="F:metal ion binding"/>
    <property type="evidence" value="ECO:0007669"/>
    <property type="project" value="UniProtKB-KW"/>
</dbReference>
<dbReference type="Pfam" id="PF02441">
    <property type="entry name" value="Flavoprotein"/>
    <property type="match status" value="1"/>
</dbReference>
<feature type="binding site" evidence="3">
    <location>
        <position position="351"/>
    </location>
    <ligand>
        <name>CTP</name>
        <dbReference type="ChEBI" id="CHEBI:37563"/>
    </ligand>
</feature>
<dbReference type="AlphaFoldDB" id="A0A432X762"/>
<accession>A0A432X762</accession>
<comment type="cofactor">
    <cofactor evidence="3">
        <name>Mg(2+)</name>
        <dbReference type="ChEBI" id="CHEBI:18420"/>
    </cofactor>
</comment>
<keyword evidence="3 4" id="KW-0285">Flavoprotein</keyword>